<dbReference type="Proteomes" id="UP001172155">
    <property type="component" value="Unassembled WGS sequence"/>
</dbReference>
<sequence>MHAAPVLVRNLAQDPLEVSNQGRRTPPRRPTIRWSGGKSKKYPWLAPGTRLARWFCVGGEGGRVLGVVGTWDGEGVRRGVGGSEAGPLSTTRFSDRDGSTAVCPPSPGREAPRSMMSTRLRGPGKPAAGLLTAQRSLFRSRSSQCQQTSTPHLFSTRLAARTRPWSLSQAFLPAPDGCLTRPALLPEFWEEAALGGIGSDAGQWAQQLKAAWERGTWRGLLRPHWPPVADRIACGCPVASIGRFRSTWSAILALRNLVSCASCTKNKLCRQEARVGEGRGEEGRGERGRLAQ</sequence>
<evidence type="ECO:0000313" key="3">
    <source>
        <dbReference type="Proteomes" id="UP001172155"/>
    </source>
</evidence>
<evidence type="ECO:0000313" key="2">
    <source>
        <dbReference type="EMBL" id="KAK0753043.1"/>
    </source>
</evidence>
<name>A0AA40KBG4_9PEZI</name>
<comment type="caution">
    <text evidence="2">The sequence shown here is derived from an EMBL/GenBank/DDBJ whole genome shotgun (WGS) entry which is preliminary data.</text>
</comment>
<protein>
    <submittedName>
        <fullName evidence="2">Uncharacterized protein</fullName>
    </submittedName>
</protein>
<dbReference type="AlphaFoldDB" id="A0AA40KBG4"/>
<accession>A0AA40KBG4</accession>
<evidence type="ECO:0000256" key="1">
    <source>
        <dbReference type="SAM" id="MobiDB-lite"/>
    </source>
</evidence>
<dbReference type="EMBL" id="JAUKUD010000001">
    <property type="protein sequence ID" value="KAK0753043.1"/>
    <property type="molecule type" value="Genomic_DNA"/>
</dbReference>
<gene>
    <name evidence="2" type="ORF">B0T18DRAFT_395873</name>
</gene>
<feature type="region of interest" description="Disordered" evidence="1">
    <location>
        <begin position="78"/>
        <end position="125"/>
    </location>
</feature>
<reference evidence="2" key="1">
    <citation type="submission" date="2023-06" db="EMBL/GenBank/DDBJ databases">
        <title>Genome-scale phylogeny and comparative genomics of the fungal order Sordariales.</title>
        <authorList>
            <consortium name="Lawrence Berkeley National Laboratory"/>
            <person name="Hensen N."/>
            <person name="Bonometti L."/>
            <person name="Westerberg I."/>
            <person name="Brannstrom I.O."/>
            <person name="Guillou S."/>
            <person name="Cros-Aarteil S."/>
            <person name="Calhoun S."/>
            <person name="Haridas S."/>
            <person name="Kuo A."/>
            <person name="Mondo S."/>
            <person name="Pangilinan J."/>
            <person name="Riley R."/>
            <person name="LaButti K."/>
            <person name="Andreopoulos B."/>
            <person name="Lipzen A."/>
            <person name="Chen C."/>
            <person name="Yanf M."/>
            <person name="Daum C."/>
            <person name="Ng V."/>
            <person name="Clum A."/>
            <person name="Steindorff A."/>
            <person name="Ohm R."/>
            <person name="Martin F."/>
            <person name="Silar P."/>
            <person name="Natvig D."/>
            <person name="Lalanne C."/>
            <person name="Gautier V."/>
            <person name="Ament-velasquez S.L."/>
            <person name="Kruys A."/>
            <person name="Hutchinson M.I."/>
            <person name="Powell A.J."/>
            <person name="Barry K."/>
            <person name="Miller A.N."/>
            <person name="Grigoriev I.V."/>
            <person name="Debuchy R."/>
            <person name="Gladieux P."/>
            <person name="Thoren M.H."/>
            <person name="Johannesson H."/>
        </authorList>
    </citation>
    <scope>NUCLEOTIDE SEQUENCE</scope>
    <source>
        <strain evidence="2">SMH3187-1</strain>
    </source>
</reference>
<keyword evidence="3" id="KW-1185">Reference proteome</keyword>
<organism evidence="2 3">
    <name type="scientific">Schizothecium vesticola</name>
    <dbReference type="NCBI Taxonomy" id="314040"/>
    <lineage>
        <taxon>Eukaryota</taxon>
        <taxon>Fungi</taxon>
        <taxon>Dikarya</taxon>
        <taxon>Ascomycota</taxon>
        <taxon>Pezizomycotina</taxon>
        <taxon>Sordariomycetes</taxon>
        <taxon>Sordariomycetidae</taxon>
        <taxon>Sordariales</taxon>
        <taxon>Schizotheciaceae</taxon>
        <taxon>Schizothecium</taxon>
    </lineage>
</organism>
<proteinExistence type="predicted"/>